<evidence type="ECO:0000313" key="4">
    <source>
        <dbReference type="Proteomes" id="UP000186684"/>
    </source>
</evidence>
<evidence type="ECO:0000256" key="1">
    <source>
        <dbReference type="ARBA" id="ARBA00022729"/>
    </source>
</evidence>
<dbReference type="RefSeq" id="WP_076445804.1">
    <property type="nucleotide sequence ID" value="NZ_FTOQ01000002.1"/>
</dbReference>
<feature type="signal peptide" evidence="2">
    <location>
        <begin position="1"/>
        <end position="19"/>
    </location>
</feature>
<dbReference type="Pfam" id="PF13517">
    <property type="entry name" value="FG-GAP_3"/>
    <property type="match status" value="1"/>
</dbReference>
<gene>
    <name evidence="3" type="ORF">SAMN05421759_102382</name>
</gene>
<name>A0A1N7L4U2_9RHOB</name>
<sequence>MRGAVFAALLTGVAGGAGAAEIAAARYDGPTTRYTHGVLGDAVEYEDLVVTLSDGRTVTAHWDAPMLFEDTAPRLADVDGDGKAEVIAVETHEARGARLAIWHWDGAALTHLATGDFIGRTNRWLAPAGVADLDGDGRIEIAYVDRPHLARTLRLFHIEGTGLTEIARAEGLSNHRIGWDYIIGGAATCATPPALILARGNFSDLVAVTWNGAEVAIRTLAPFSREAAEAARRCD</sequence>
<dbReference type="InterPro" id="IPR013517">
    <property type="entry name" value="FG-GAP"/>
</dbReference>
<dbReference type="SUPFAM" id="SSF69318">
    <property type="entry name" value="Integrin alpha N-terminal domain"/>
    <property type="match status" value="1"/>
</dbReference>
<feature type="chain" id="PRO_5011980877" evidence="2">
    <location>
        <begin position="20"/>
        <end position="235"/>
    </location>
</feature>
<keyword evidence="4" id="KW-1185">Reference proteome</keyword>
<evidence type="ECO:0000313" key="3">
    <source>
        <dbReference type="EMBL" id="SIS68885.1"/>
    </source>
</evidence>
<organism evidence="3 4">
    <name type="scientific">Roseivivax lentus</name>
    <dbReference type="NCBI Taxonomy" id="633194"/>
    <lineage>
        <taxon>Bacteria</taxon>
        <taxon>Pseudomonadati</taxon>
        <taxon>Pseudomonadota</taxon>
        <taxon>Alphaproteobacteria</taxon>
        <taxon>Rhodobacterales</taxon>
        <taxon>Roseobacteraceae</taxon>
        <taxon>Roseivivax</taxon>
    </lineage>
</organism>
<accession>A0A1N7L4U2</accession>
<dbReference type="EMBL" id="FTOQ01000002">
    <property type="protein sequence ID" value="SIS68885.1"/>
    <property type="molecule type" value="Genomic_DNA"/>
</dbReference>
<reference evidence="4" key="1">
    <citation type="submission" date="2017-01" db="EMBL/GenBank/DDBJ databases">
        <authorList>
            <person name="Varghese N."/>
            <person name="Submissions S."/>
        </authorList>
    </citation>
    <scope>NUCLEOTIDE SEQUENCE [LARGE SCALE GENOMIC DNA]</scope>
    <source>
        <strain evidence="4">DSM 29430</strain>
    </source>
</reference>
<evidence type="ECO:0000256" key="2">
    <source>
        <dbReference type="SAM" id="SignalP"/>
    </source>
</evidence>
<dbReference type="STRING" id="633194.SAMN05421759_102382"/>
<dbReference type="InterPro" id="IPR028994">
    <property type="entry name" value="Integrin_alpha_N"/>
</dbReference>
<keyword evidence="1 2" id="KW-0732">Signal</keyword>
<proteinExistence type="predicted"/>
<dbReference type="Proteomes" id="UP000186684">
    <property type="component" value="Unassembled WGS sequence"/>
</dbReference>
<protein>
    <submittedName>
        <fullName evidence="3">Repeat domain-containing protein</fullName>
    </submittedName>
</protein>
<dbReference type="AlphaFoldDB" id="A0A1N7L4U2"/>
<dbReference type="OrthoDB" id="58662at2"/>